<sequence>MRIVTLFFLTGVLFASCEKDISVNLHQQVDKLVVEGKIESGRYPQVVLTRSLDYFSRIDPAQLLNSFVHGAVVTVSNGSKTITLKEYAGNAGGGTPLFFYSADSMQLGNAFRGEVNMTYTLKIVADNKSYEAVTTIPPITLLLDDMFWQKARSKEDSTKARLIVRIIDPPDLGNYARYFTKRNREPYYPGLNSVINDELTNGTTFDMGVDAGVDRNKKIDFEASGYFERGDTVTLKFCNIDKATYDFWRTLDFAFSSTGNPFSSPTQILSNVSGALGYWGGYTVQHKTIIIPK</sequence>
<organism evidence="1 2">
    <name type="scientific">Chitinophaga defluvii</name>
    <dbReference type="NCBI Taxonomy" id="3163343"/>
    <lineage>
        <taxon>Bacteria</taxon>
        <taxon>Pseudomonadati</taxon>
        <taxon>Bacteroidota</taxon>
        <taxon>Chitinophagia</taxon>
        <taxon>Chitinophagales</taxon>
        <taxon>Chitinophagaceae</taxon>
        <taxon>Chitinophaga</taxon>
    </lineage>
</organism>
<dbReference type="Pfam" id="PF14054">
    <property type="entry name" value="DUF4249"/>
    <property type="match status" value="1"/>
</dbReference>
<dbReference type="RefSeq" id="WP_354658844.1">
    <property type="nucleotide sequence ID" value="NZ_JBEXAC010000001.1"/>
</dbReference>
<reference evidence="1 2" key="1">
    <citation type="submission" date="2024-06" db="EMBL/GenBank/DDBJ databases">
        <title>Chitinophaga defluvii sp. nov., isolated from municipal sewage.</title>
        <authorList>
            <person name="Zhang L."/>
        </authorList>
    </citation>
    <scope>NUCLEOTIDE SEQUENCE [LARGE SCALE GENOMIC DNA]</scope>
    <source>
        <strain evidence="1 2">H8</strain>
    </source>
</reference>
<accession>A0ABV2SZI8</accession>
<dbReference type="EMBL" id="JBEXAC010000001">
    <property type="protein sequence ID" value="MET6996197.1"/>
    <property type="molecule type" value="Genomic_DNA"/>
</dbReference>
<comment type="caution">
    <text evidence="1">The sequence shown here is derived from an EMBL/GenBank/DDBJ whole genome shotgun (WGS) entry which is preliminary data.</text>
</comment>
<keyword evidence="2" id="KW-1185">Reference proteome</keyword>
<dbReference type="Proteomes" id="UP001549749">
    <property type="component" value="Unassembled WGS sequence"/>
</dbReference>
<gene>
    <name evidence="1" type="ORF">ABR189_02405</name>
</gene>
<dbReference type="PROSITE" id="PS51257">
    <property type="entry name" value="PROKAR_LIPOPROTEIN"/>
    <property type="match status" value="1"/>
</dbReference>
<dbReference type="InterPro" id="IPR025345">
    <property type="entry name" value="DUF4249"/>
</dbReference>
<name>A0ABV2SZI8_9BACT</name>
<proteinExistence type="predicted"/>
<evidence type="ECO:0000313" key="1">
    <source>
        <dbReference type="EMBL" id="MET6996197.1"/>
    </source>
</evidence>
<evidence type="ECO:0000313" key="2">
    <source>
        <dbReference type="Proteomes" id="UP001549749"/>
    </source>
</evidence>
<protein>
    <submittedName>
        <fullName evidence="1">DUF4249 domain-containing protein</fullName>
    </submittedName>
</protein>